<dbReference type="PANTHER" id="PTHR30618:SF0">
    <property type="entry name" value="PURINE-URACIL PERMEASE NCS1"/>
    <property type="match status" value="1"/>
</dbReference>
<evidence type="ECO:0000313" key="8">
    <source>
        <dbReference type="Proteomes" id="UP000184330"/>
    </source>
</evidence>
<name>A0A1L7XF49_9HELO</name>
<organism evidence="7 8">
    <name type="scientific">Phialocephala subalpina</name>
    <dbReference type="NCBI Taxonomy" id="576137"/>
    <lineage>
        <taxon>Eukaryota</taxon>
        <taxon>Fungi</taxon>
        <taxon>Dikarya</taxon>
        <taxon>Ascomycota</taxon>
        <taxon>Pezizomycotina</taxon>
        <taxon>Leotiomycetes</taxon>
        <taxon>Helotiales</taxon>
        <taxon>Mollisiaceae</taxon>
        <taxon>Phialocephala</taxon>
        <taxon>Phialocephala fortinii species complex</taxon>
    </lineage>
</organism>
<feature type="transmembrane region" description="Helical" evidence="6">
    <location>
        <begin position="83"/>
        <end position="102"/>
    </location>
</feature>
<reference evidence="7 8" key="1">
    <citation type="submission" date="2016-03" db="EMBL/GenBank/DDBJ databases">
        <authorList>
            <person name="Ploux O."/>
        </authorList>
    </citation>
    <scope>NUCLEOTIDE SEQUENCE [LARGE SCALE GENOMIC DNA]</scope>
    <source>
        <strain evidence="7 8">UAMH 11012</strain>
    </source>
</reference>
<feature type="transmembrane region" description="Helical" evidence="6">
    <location>
        <begin position="122"/>
        <end position="146"/>
    </location>
</feature>
<dbReference type="GO" id="GO:0015205">
    <property type="term" value="F:nucleobase transmembrane transporter activity"/>
    <property type="evidence" value="ECO:0007669"/>
    <property type="project" value="TreeGrafter"/>
</dbReference>
<dbReference type="Proteomes" id="UP000184330">
    <property type="component" value="Unassembled WGS sequence"/>
</dbReference>
<dbReference type="PANTHER" id="PTHR30618">
    <property type="entry name" value="NCS1 FAMILY PURINE/PYRIMIDINE TRANSPORTER"/>
    <property type="match status" value="1"/>
</dbReference>
<dbReference type="Gene3D" id="1.10.4160.10">
    <property type="entry name" value="Hydantoin permease"/>
    <property type="match status" value="1"/>
</dbReference>
<gene>
    <name evidence="7" type="ORF">PAC_13474</name>
</gene>
<dbReference type="EMBL" id="FJOG01000024">
    <property type="protein sequence ID" value="CZR63577.1"/>
    <property type="molecule type" value="Genomic_DNA"/>
</dbReference>
<dbReference type="GO" id="GO:0005886">
    <property type="term" value="C:plasma membrane"/>
    <property type="evidence" value="ECO:0007669"/>
    <property type="project" value="TreeGrafter"/>
</dbReference>
<keyword evidence="5 6" id="KW-0472">Membrane</keyword>
<accession>A0A1L7XF49</accession>
<feature type="transmembrane region" description="Helical" evidence="6">
    <location>
        <begin position="167"/>
        <end position="190"/>
    </location>
</feature>
<evidence type="ECO:0000256" key="5">
    <source>
        <dbReference type="ARBA" id="ARBA00023136"/>
    </source>
</evidence>
<proteinExistence type="inferred from homology"/>
<dbReference type="Pfam" id="PF02133">
    <property type="entry name" value="Transp_cyt_pur"/>
    <property type="match status" value="1"/>
</dbReference>
<comment type="subcellular location">
    <subcellularLocation>
        <location evidence="1">Membrane</location>
        <topology evidence="1">Multi-pass membrane protein</topology>
    </subcellularLocation>
</comment>
<keyword evidence="4 6" id="KW-1133">Transmembrane helix</keyword>
<keyword evidence="8" id="KW-1185">Reference proteome</keyword>
<evidence type="ECO:0000256" key="3">
    <source>
        <dbReference type="ARBA" id="ARBA00022692"/>
    </source>
</evidence>
<evidence type="ECO:0000256" key="6">
    <source>
        <dbReference type="SAM" id="Phobius"/>
    </source>
</evidence>
<evidence type="ECO:0000256" key="1">
    <source>
        <dbReference type="ARBA" id="ARBA00004141"/>
    </source>
</evidence>
<evidence type="ECO:0000256" key="2">
    <source>
        <dbReference type="ARBA" id="ARBA00008974"/>
    </source>
</evidence>
<sequence>MVSNGAISAKLHVPFPVAARATFGFYFARFAVGDSAELFDDSESFTNFGWDYELSTTAAMASLAKGSGDIWAQKSEMHGSIRLWLIMTFMMSMSGGWSTMATNIPDFTRHSKDSRGAYWQAVFVPVLVITVAMIGIICTSCAKVIYGEYIWSPLDLAAKWTSPGGRAASFFVGFSWAVAQIGVNVSANIVSASNEMSSLYPKYINLRRGAIFTTLIGGWVMVPWKVIYSAKQNIDIPSLCRPRARYWYKGGWNLRAGVAILGSVGPDMPGMVYAVNSKVNIGGAIYIYDINFLYGFASAFLVHCASN</sequence>
<evidence type="ECO:0008006" key="9">
    <source>
        <dbReference type="Google" id="ProtNLM"/>
    </source>
</evidence>
<protein>
    <recommendedName>
        <fullName evidence="9">Uracil permease</fullName>
    </recommendedName>
</protein>
<dbReference type="AlphaFoldDB" id="A0A1L7XF49"/>
<dbReference type="OrthoDB" id="2018619at2759"/>
<keyword evidence="3 6" id="KW-0812">Transmembrane</keyword>
<feature type="transmembrane region" description="Helical" evidence="6">
    <location>
        <begin position="210"/>
        <end position="228"/>
    </location>
</feature>
<comment type="similarity">
    <text evidence="2">Belongs to the purine-cytosine permease (2.A.39) family.</text>
</comment>
<dbReference type="InterPro" id="IPR001248">
    <property type="entry name" value="Pur-cyt_permease"/>
</dbReference>
<evidence type="ECO:0000256" key="4">
    <source>
        <dbReference type="ARBA" id="ARBA00022989"/>
    </source>
</evidence>
<dbReference type="InterPro" id="IPR045225">
    <property type="entry name" value="Uracil/uridine/allantoin_perm"/>
</dbReference>
<evidence type="ECO:0000313" key="7">
    <source>
        <dbReference type="EMBL" id="CZR63577.1"/>
    </source>
</evidence>